<dbReference type="Gene3D" id="3.40.50.150">
    <property type="entry name" value="Vaccinia Virus protein VP39"/>
    <property type="match status" value="1"/>
</dbReference>
<evidence type="ECO:0000313" key="15">
    <source>
        <dbReference type="EMBL" id="KAL2919853.1"/>
    </source>
</evidence>
<dbReference type="InterPro" id="IPR025799">
    <property type="entry name" value="Arg_MeTrfase"/>
</dbReference>
<evidence type="ECO:0000256" key="9">
    <source>
        <dbReference type="ARBA" id="ARBA00023015"/>
    </source>
</evidence>
<name>A0ABR4NJZ1_9FUNG</name>
<accession>A0ABR4NJZ1</accession>
<dbReference type="PROSITE" id="PS51678">
    <property type="entry name" value="SAM_MT_PRMT"/>
    <property type="match status" value="1"/>
</dbReference>
<dbReference type="Proteomes" id="UP001527925">
    <property type="component" value="Unassembled WGS sequence"/>
</dbReference>
<evidence type="ECO:0000256" key="7">
    <source>
        <dbReference type="ARBA" id="ARBA00022691"/>
    </source>
</evidence>
<comment type="subcellular location">
    <subcellularLocation>
        <location evidence="2">Cytoplasm</location>
    </subcellularLocation>
    <subcellularLocation>
        <location evidence="1">Nucleus</location>
    </subcellularLocation>
</comment>
<evidence type="ECO:0000256" key="8">
    <source>
        <dbReference type="ARBA" id="ARBA00022853"/>
    </source>
</evidence>
<evidence type="ECO:0000256" key="12">
    <source>
        <dbReference type="ARBA" id="ARBA00049086"/>
    </source>
</evidence>
<keyword evidence="10" id="KW-0804">Transcription</keyword>
<evidence type="ECO:0000259" key="14">
    <source>
        <dbReference type="Pfam" id="PF22528"/>
    </source>
</evidence>
<keyword evidence="4" id="KW-0963">Cytoplasm</keyword>
<dbReference type="InterPro" id="IPR029063">
    <property type="entry name" value="SAM-dependent_MTases_sf"/>
</dbReference>
<reference evidence="15 16" key="1">
    <citation type="submission" date="2023-09" db="EMBL/GenBank/DDBJ databases">
        <title>Pangenome analysis of Batrachochytrium dendrobatidis and related Chytrids.</title>
        <authorList>
            <person name="Yacoub M.N."/>
            <person name="Stajich J.E."/>
            <person name="James T.Y."/>
        </authorList>
    </citation>
    <scope>NUCLEOTIDE SEQUENCE [LARGE SCALE GENOMIC DNA]</scope>
    <source>
        <strain evidence="15 16">JEL0888</strain>
    </source>
</reference>
<sequence>MSTPKLAASTDSRDTTYFSYYAQFVHQQNMLQDTVRTSLYQTAILANGPTLFSGKLVMDLGAGSAAFVWNDYICADASSGGRRAGILSYLAVRAGAHHVFAVEASGMADKIQKLIDYTHTTNHWLQGKMTVIKSKIEDVESLPKVDTLVSEPIGVLLVHERMLESYILARDRFLKPDGVMVPSMGTIYVAPISDSTLWSQTMAKVRFWEQQEFFGVDFSPLAQDAKDEIFGQPVVGGFDARTLVAPACSHIVDFRTITAEELKDIVIPFTWMATYTGLIHGIGAWFDINLAGYILSTAPHAEKTHWHQVRLLLKEPLAINAFETIRGWIRMVANSMRSYDITAELIVGNQGLLSNPRVPFLASTRAIPEGFTRRTGKWALHEQTYYFDQYPPDTTVRPEYVGLYQPEISLE</sequence>
<evidence type="ECO:0000256" key="2">
    <source>
        <dbReference type="ARBA" id="ARBA00004496"/>
    </source>
</evidence>
<organism evidence="15 16">
    <name type="scientific">Polyrhizophydium stewartii</name>
    <dbReference type="NCBI Taxonomy" id="2732419"/>
    <lineage>
        <taxon>Eukaryota</taxon>
        <taxon>Fungi</taxon>
        <taxon>Fungi incertae sedis</taxon>
        <taxon>Chytridiomycota</taxon>
        <taxon>Chytridiomycota incertae sedis</taxon>
        <taxon>Chytridiomycetes</taxon>
        <taxon>Rhizophydiales</taxon>
        <taxon>Rhizophydiales incertae sedis</taxon>
        <taxon>Polyrhizophydium</taxon>
    </lineage>
</organism>
<keyword evidence="5 13" id="KW-0489">Methyltransferase</keyword>
<dbReference type="Gene3D" id="2.70.160.11">
    <property type="entry name" value="Hnrnp arginine n-methyltransferase1"/>
    <property type="match status" value="1"/>
</dbReference>
<evidence type="ECO:0000256" key="13">
    <source>
        <dbReference type="PROSITE-ProRule" id="PRU01015"/>
    </source>
</evidence>
<dbReference type="PANTHER" id="PTHR11006:SF10">
    <property type="entry name" value="HISTONE-ARGININE METHYLTRANSFERASE CARMER-RELATED"/>
    <property type="match status" value="1"/>
</dbReference>
<comment type="catalytic activity">
    <reaction evidence="12">
        <text>L-arginyl-[protein] + 2 S-adenosyl-L-methionine = N(omega),N(omega)-dimethyl-L-arginyl-[protein] + 2 S-adenosyl-L-homocysteine + 2 H(+)</text>
        <dbReference type="Rhea" id="RHEA:48096"/>
        <dbReference type="Rhea" id="RHEA-COMP:10532"/>
        <dbReference type="Rhea" id="RHEA-COMP:11991"/>
        <dbReference type="ChEBI" id="CHEBI:15378"/>
        <dbReference type="ChEBI" id="CHEBI:29965"/>
        <dbReference type="ChEBI" id="CHEBI:57856"/>
        <dbReference type="ChEBI" id="CHEBI:59789"/>
        <dbReference type="ChEBI" id="CHEBI:61897"/>
        <dbReference type="EC" id="2.1.1.319"/>
    </reaction>
</comment>
<evidence type="ECO:0000256" key="10">
    <source>
        <dbReference type="ARBA" id="ARBA00023163"/>
    </source>
</evidence>
<keyword evidence="16" id="KW-1185">Reference proteome</keyword>
<feature type="domain" description="Protein arginine N-methyltransferase" evidence="14">
    <location>
        <begin position="185"/>
        <end position="343"/>
    </location>
</feature>
<dbReference type="Pfam" id="PF22528">
    <property type="entry name" value="PRMT_C"/>
    <property type="match status" value="1"/>
</dbReference>
<evidence type="ECO:0000313" key="16">
    <source>
        <dbReference type="Proteomes" id="UP001527925"/>
    </source>
</evidence>
<keyword evidence="11" id="KW-0539">Nucleus</keyword>
<protein>
    <recommendedName>
        <fullName evidence="3">type I protein arginine methyltransferase</fullName>
        <ecNumber evidence="3">2.1.1.319</ecNumber>
    </recommendedName>
</protein>
<comment type="caution">
    <text evidence="15">The sequence shown here is derived from an EMBL/GenBank/DDBJ whole genome shotgun (WGS) entry which is preliminary data.</text>
</comment>
<evidence type="ECO:0000256" key="6">
    <source>
        <dbReference type="ARBA" id="ARBA00022679"/>
    </source>
</evidence>
<evidence type="ECO:0000256" key="4">
    <source>
        <dbReference type="ARBA" id="ARBA00022490"/>
    </source>
</evidence>
<evidence type="ECO:0000256" key="1">
    <source>
        <dbReference type="ARBA" id="ARBA00004123"/>
    </source>
</evidence>
<dbReference type="EMBL" id="JADGIZ020000002">
    <property type="protein sequence ID" value="KAL2919853.1"/>
    <property type="molecule type" value="Genomic_DNA"/>
</dbReference>
<keyword evidence="6 13" id="KW-0808">Transferase</keyword>
<evidence type="ECO:0000256" key="3">
    <source>
        <dbReference type="ARBA" id="ARBA00011925"/>
    </source>
</evidence>
<keyword evidence="9" id="KW-0805">Transcription regulation</keyword>
<keyword evidence="8" id="KW-0156">Chromatin regulator</keyword>
<dbReference type="InterPro" id="IPR055135">
    <property type="entry name" value="PRMT_dom"/>
</dbReference>
<keyword evidence="7 13" id="KW-0949">S-adenosyl-L-methionine</keyword>
<proteinExistence type="predicted"/>
<evidence type="ECO:0000256" key="5">
    <source>
        <dbReference type="ARBA" id="ARBA00022603"/>
    </source>
</evidence>
<evidence type="ECO:0000256" key="11">
    <source>
        <dbReference type="ARBA" id="ARBA00023242"/>
    </source>
</evidence>
<dbReference type="SUPFAM" id="SSF53335">
    <property type="entry name" value="S-adenosyl-L-methionine-dependent methyltransferases"/>
    <property type="match status" value="1"/>
</dbReference>
<dbReference type="EC" id="2.1.1.319" evidence="3"/>
<gene>
    <name evidence="15" type="ORF">HK105_200770</name>
</gene>
<dbReference type="PANTHER" id="PTHR11006">
    <property type="entry name" value="PROTEIN ARGININE N-METHYLTRANSFERASE"/>
    <property type="match status" value="1"/>
</dbReference>